<evidence type="ECO:0000256" key="8">
    <source>
        <dbReference type="ARBA" id="ARBA00031501"/>
    </source>
</evidence>
<organism evidence="9 10">
    <name type="scientific">Candidatus Halobonum tyrrellensis G22</name>
    <dbReference type="NCBI Taxonomy" id="1324957"/>
    <lineage>
        <taxon>Archaea</taxon>
        <taxon>Methanobacteriati</taxon>
        <taxon>Methanobacteriota</taxon>
        <taxon>Stenosarchaea group</taxon>
        <taxon>Halobacteria</taxon>
        <taxon>Halobacteriales</taxon>
        <taxon>Haloferacaceae</taxon>
        <taxon>Candidatus Halobonum</taxon>
    </lineage>
</organism>
<dbReference type="SUPFAM" id="SSF51445">
    <property type="entry name" value="(Trans)glycosidases"/>
    <property type="match status" value="1"/>
</dbReference>
<dbReference type="PANTHER" id="PTHR32438">
    <property type="entry name" value="4-ALPHA-GLUCANOTRANSFERASE DPE1, CHLOROPLASTIC/AMYLOPLASTIC"/>
    <property type="match status" value="1"/>
</dbReference>
<keyword evidence="5 9" id="KW-0808">Transferase</keyword>
<dbReference type="Proteomes" id="UP000017840">
    <property type="component" value="Unassembled WGS sequence"/>
</dbReference>
<comment type="catalytic activity">
    <reaction evidence="1">
        <text>Transfers a segment of a (1-&gt;4)-alpha-D-glucan to a new position in an acceptor, which may be glucose or a (1-&gt;4)-alpha-D-glucan.</text>
        <dbReference type="EC" id="2.4.1.25"/>
    </reaction>
</comment>
<keyword evidence="4 9" id="KW-0328">Glycosyltransferase</keyword>
<dbReference type="eggNOG" id="arCOG04681">
    <property type="taxonomic scope" value="Archaea"/>
</dbReference>
<keyword evidence="6" id="KW-0119">Carbohydrate metabolism</keyword>
<dbReference type="NCBIfam" id="NF011080">
    <property type="entry name" value="PRK14508.1-3"/>
    <property type="match status" value="1"/>
</dbReference>
<dbReference type="EC" id="2.4.1.25" evidence="3"/>
<dbReference type="PANTHER" id="PTHR32438:SF5">
    <property type="entry name" value="4-ALPHA-GLUCANOTRANSFERASE DPE1, CHLOROPLASTIC_AMYLOPLASTIC"/>
    <property type="match status" value="1"/>
</dbReference>
<dbReference type="Gene3D" id="3.20.20.80">
    <property type="entry name" value="Glycosidases"/>
    <property type="match status" value="1"/>
</dbReference>
<dbReference type="NCBIfam" id="TIGR00217">
    <property type="entry name" value="malQ"/>
    <property type="match status" value="1"/>
</dbReference>
<name>V4GSP9_9EURY</name>
<dbReference type="GO" id="GO:0004134">
    <property type="term" value="F:4-alpha-glucanotransferase activity"/>
    <property type="evidence" value="ECO:0007669"/>
    <property type="project" value="UniProtKB-EC"/>
</dbReference>
<dbReference type="RefSeq" id="WP_023394690.1">
    <property type="nucleotide sequence ID" value="NZ_ASGZ01000034.1"/>
</dbReference>
<evidence type="ECO:0000313" key="10">
    <source>
        <dbReference type="Proteomes" id="UP000017840"/>
    </source>
</evidence>
<evidence type="ECO:0000256" key="6">
    <source>
        <dbReference type="ARBA" id="ARBA00023277"/>
    </source>
</evidence>
<dbReference type="InterPro" id="IPR017853">
    <property type="entry name" value="GH"/>
</dbReference>
<dbReference type="Pfam" id="PF02446">
    <property type="entry name" value="Glyco_hydro_77"/>
    <property type="match status" value="1"/>
</dbReference>
<dbReference type="STRING" id="1324957.K933_10537"/>
<evidence type="ECO:0000256" key="2">
    <source>
        <dbReference type="ARBA" id="ARBA00005684"/>
    </source>
</evidence>
<evidence type="ECO:0000256" key="4">
    <source>
        <dbReference type="ARBA" id="ARBA00022676"/>
    </source>
</evidence>
<evidence type="ECO:0000256" key="7">
    <source>
        <dbReference type="ARBA" id="ARBA00031423"/>
    </source>
</evidence>
<dbReference type="GO" id="GO:0005975">
    <property type="term" value="P:carbohydrate metabolic process"/>
    <property type="evidence" value="ECO:0007669"/>
    <property type="project" value="InterPro"/>
</dbReference>
<reference evidence="9 10" key="1">
    <citation type="journal article" date="2013" name="Genome Announc.">
        <title>Draft Genome Sequence of 'Candidatus Halobonum tyrrellensis' Strain G22, Isolated from the Hypersaline Waters of Lake Tyrrell, Australia.</title>
        <authorList>
            <person name="Ugalde J.A."/>
            <person name="Narasingarao P."/>
            <person name="Kuo S."/>
            <person name="Podell S."/>
            <person name="Allen E.E."/>
        </authorList>
    </citation>
    <scope>NUCLEOTIDE SEQUENCE [LARGE SCALE GENOMIC DNA]</scope>
    <source>
        <strain evidence="9 10">G22</strain>
    </source>
</reference>
<accession>V4GSP9</accession>
<evidence type="ECO:0000256" key="5">
    <source>
        <dbReference type="ARBA" id="ARBA00022679"/>
    </source>
</evidence>
<evidence type="ECO:0000313" key="9">
    <source>
        <dbReference type="EMBL" id="ESP88121.1"/>
    </source>
</evidence>
<gene>
    <name evidence="9" type="ORF">K933_10537</name>
</gene>
<sequence length="496" mass="56494">MRFDRQSGVFLHHTSLPSPHGVGDLGAGARTFVDFLERADQSLWQFCPIGPTADAQANSPYQSYSAFAGNPLLVDLRELGEYGLLTDAELDPPDAASPHETNYEAVRPYKHERLRSAFERFEAGEGDADPDAFESFREREAAWLDDYALFSALREEFDGRLWTEWPEPVRRRDPDALSDRRESLAGEIRYHEFCQWWFDRQWRALREYASERGVRLVGDLPIYVALDSADVWATPEAFQLTDDRRPAAVAGVPPNPGDDGQRWGNPLYDWETLADDGYDWWLARLERLFDLVDMTRLDHFTGFDRYWAIPADSDDPADGEWREGPGADFFEAVRDRLGDLPFLAEDLGFLDQSVVALREEFDFPGMRVPHYADWCEGGNMHQPMTYPDDCVGYTSTHDTNTIVGYYRNLSERQRDCLHYNLGTDGSEIHWDIVEAVWNSNAALAVTTVQDLLGLGGDARFNTPGTAAGNWRWRVTESGLDPEVADRLQQITDLTLR</sequence>
<comment type="similarity">
    <text evidence="2">Belongs to the disproportionating enzyme family.</text>
</comment>
<proteinExistence type="inferred from homology"/>
<protein>
    <recommendedName>
        <fullName evidence="3">4-alpha-glucanotransferase</fullName>
        <ecNumber evidence="3">2.4.1.25</ecNumber>
    </recommendedName>
    <alternativeName>
        <fullName evidence="7">Amylomaltase</fullName>
    </alternativeName>
    <alternativeName>
        <fullName evidence="8">Disproportionating enzyme</fullName>
    </alternativeName>
</protein>
<dbReference type="PATRIC" id="fig|1324957.4.peg.2138"/>
<keyword evidence="10" id="KW-1185">Reference proteome</keyword>
<comment type="caution">
    <text evidence="9">The sequence shown here is derived from an EMBL/GenBank/DDBJ whole genome shotgun (WGS) entry which is preliminary data.</text>
</comment>
<dbReference type="EMBL" id="ASGZ01000034">
    <property type="protein sequence ID" value="ESP88121.1"/>
    <property type="molecule type" value="Genomic_DNA"/>
</dbReference>
<evidence type="ECO:0000256" key="1">
    <source>
        <dbReference type="ARBA" id="ARBA00000439"/>
    </source>
</evidence>
<dbReference type="InterPro" id="IPR003385">
    <property type="entry name" value="Glyco_hydro_77"/>
</dbReference>
<dbReference type="OrthoDB" id="104697at2157"/>
<evidence type="ECO:0000256" key="3">
    <source>
        <dbReference type="ARBA" id="ARBA00012560"/>
    </source>
</evidence>
<dbReference type="AlphaFoldDB" id="V4GSP9"/>